<keyword evidence="4" id="KW-0121">Carboxypeptidase</keyword>
<dbReference type="EMBL" id="PDOE01000001">
    <property type="protein sequence ID" value="RKL69368.1"/>
    <property type="molecule type" value="Genomic_DNA"/>
</dbReference>
<evidence type="ECO:0000256" key="16">
    <source>
        <dbReference type="ARBA" id="ARBA00034000"/>
    </source>
</evidence>
<dbReference type="Pfam" id="PF00905">
    <property type="entry name" value="Transpeptidase"/>
    <property type="match status" value="1"/>
</dbReference>
<accession>A0A3A9KCJ8</accession>
<keyword evidence="8 18" id="KW-0812">Transmembrane</keyword>
<keyword evidence="13 18" id="KW-0472">Membrane</keyword>
<feature type="domain" description="Penicillin-binding protein transpeptidase" evidence="19">
    <location>
        <begin position="311"/>
        <end position="584"/>
    </location>
</feature>
<comment type="similarity">
    <text evidence="1">In the C-terminal section; belongs to the transpeptidase family.</text>
</comment>
<keyword evidence="9" id="KW-0378">Hydrolase</keyword>
<evidence type="ECO:0000256" key="5">
    <source>
        <dbReference type="ARBA" id="ARBA00022670"/>
    </source>
</evidence>
<dbReference type="Gene3D" id="1.10.3810.10">
    <property type="entry name" value="Biosynthetic peptidoglycan transglycosylase-like"/>
    <property type="match status" value="1"/>
</dbReference>
<evidence type="ECO:0000256" key="10">
    <source>
        <dbReference type="ARBA" id="ARBA00022960"/>
    </source>
</evidence>
<dbReference type="InterPro" id="IPR036950">
    <property type="entry name" value="PBP_transglycosylase"/>
</dbReference>
<dbReference type="GO" id="GO:0071555">
    <property type="term" value="P:cell wall organization"/>
    <property type="evidence" value="ECO:0007669"/>
    <property type="project" value="UniProtKB-KW"/>
</dbReference>
<evidence type="ECO:0000256" key="14">
    <source>
        <dbReference type="ARBA" id="ARBA00023268"/>
    </source>
</evidence>
<dbReference type="InterPro" id="IPR023346">
    <property type="entry name" value="Lysozyme-like_dom_sf"/>
</dbReference>
<dbReference type="SUPFAM" id="SSF53955">
    <property type="entry name" value="Lysozyme-like"/>
    <property type="match status" value="1"/>
</dbReference>
<dbReference type="InterPro" id="IPR001460">
    <property type="entry name" value="PCN-bd_Tpept"/>
</dbReference>
<organism evidence="21 22">
    <name type="scientific">Salipaludibacillus neizhouensis</name>
    <dbReference type="NCBI Taxonomy" id="885475"/>
    <lineage>
        <taxon>Bacteria</taxon>
        <taxon>Bacillati</taxon>
        <taxon>Bacillota</taxon>
        <taxon>Bacilli</taxon>
        <taxon>Bacillales</taxon>
        <taxon>Bacillaceae</taxon>
    </lineage>
</organism>
<dbReference type="GO" id="GO:0009002">
    <property type="term" value="F:serine-type D-Ala-D-Ala carboxypeptidase activity"/>
    <property type="evidence" value="ECO:0007669"/>
    <property type="project" value="UniProtKB-EC"/>
</dbReference>
<reference evidence="21 22" key="1">
    <citation type="submission" date="2017-10" db="EMBL/GenBank/DDBJ databases">
        <title>Bacillus sp. nov., a halophilic bacterium isolated from a Keqin Lake.</title>
        <authorList>
            <person name="Wang H."/>
        </authorList>
    </citation>
    <scope>NUCLEOTIDE SEQUENCE [LARGE SCALE GENOMIC DNA]</scope>
    <source>
        <strain evidence="21 22">KCTC 13187</strain>
    </source>
</reference>
<evidence type="ECO:0000256" key="11">
    <source>
        <dbReference type="ARBA" id="ARBA00022984"/>
    </source>
</evidence>
<dbReference type="PANTHER" id="PTHR32282">
    <property type="entry name" value="BINDING PROTEIN TRANSPEPTIDASE, PUTATIVE-RELATED"/>
    <property type="match status" value="1"/>
</dbReference>
<proteinExistence type="inferred from homology"/>
<comment type="caution">
    <text evidence="21">The sequence shown here is derived from an EMBL/GenBank/DDBJ whole genome shotgun (WGS) entry which is preliminary data.</text>
</comment>
<feature type="transmembrane region" description="Helical" evidence="18">
    <location>
        <begin position="7"/>
        <end position="29"/>
    </location>
</feature>
<dbReference type="OrthoDB" id="9766909at2"/>
<keyword evidence="15" id="KW-0961">Cell wall biogenesis/degradation</keyword>
<evidence type="ECO:0000259" key="20">
    <source>
        <dbReference type="Pfam" id="PF00912"/>
    </source>
</evidence>
<evidence type="ECO:0000259" key="19">
    <source>
        <dbReference type="Pfam" id="PF00905"/>
    </source>
</evidence>
<dbReference type="AlphaFoldDB" id="A0A3A9KCJ8"/>
<dbReference type="GO" id="GO:0009252">
    <property type="term" value="P:peptidoglycan biosynthetic process"/>
    <property type="evidence" value="ECO:0007669"/>
    <property type="project" value="UniProtKB-KW"/>
</dbReference>
<name>A0A3A9KCJ8_9BACI</name>
<dbReference type="FunFam" id="1.10.3810.10:FF:000001">
    <property type="entry name" value="Penicillin-binding protein 1A"/>
    <property type="match status" value="1"/>
</dbReference>
<keyword evidence="22" id="KW-1185">Reference proteome</keyword>
<evidence type="ECO:0000256" key="2">
    <source>
        <dbReference type="ARBA" id="ARBA00007739"/>
    </source>
</evidence>
<keyword evidence="7" id="KW-0808">Transferase</keyword>
<dbReference type="GO" id="GO:0030288">
    <property type="term" value="C:outer membrane-bounded periplasmic space"/>
    <property type="evidence" value="ECO:0007669"/>
    <property type="project" value="TreeGrafter"/>
</dbReference>
<keyword evidence="3" id="KW-1003">Cell membrane</keyword>
<evidence type="ECO:0000256" key="15">
    <source>
        <dbReference type="ARBA" id="ARBA00023316"/>
    </source>
</evidence>
<evidence type="ECO:0000256" key="18">
    <source>
        <dbReference type="SAM" id="Phobius"/>
    </source>
</evidence>
<evidence type="ECO:0000256" key="9">
    <source>
        <dbReference type="ARBA" id="ARBA00022801"/>
    </source>
</evidence>
<dbReference type="GO" id="GO:0008955">
    <property type="term" value="F:peptidoglycan glycosyltransferase activity"/>
    <property type="evidence" value="ECO:0007669"/>
    <property type="project" value="UniProtKB-EC"/>
</dbReference>
<evidence type="ECO:0000313" key="22">
    <source>
        <dbReference type="Proteomes" id="UP000281498"/>
    </source>
</evidence>
<evidence type="ECO:0000313" key="21">
    <source>
        <dbReference type="EMBL" id="RKL69368.1"/>
    </source>
</evidence>
<dbReference type="Pfam" id="PF00912">
    <property type="entry name" value="Transgly"/>
    <property type="match status" value="1"/>
</dbReference>
<feature type="domain" description="Glycosyl transferase family 51" evidence="20">
    <location>
        <begin position="47"/>
        <end position="221"/>
    </location>
</feature>
<comment type="similarity">
    <text evidence="2">In the N-terminal section; belongs to the glycosyltransferase 51 family.</text>
</comment>
<comment type="catalytic activity">
    <reaction evidence="16">
        <text>Preferential cleavage: (Ac)2-L-Lys-D-Ala-|-D-Ala. Also transpeptidation of peptidyl-alanyl moieties that are N-acyl substituents of D-alanine.</text>
        <dbReference type="EC" id="3.4.16.4"/>
    </reaction>
</comment>
<comment type="catalytic activity">
    <reaction evidence="17">
        <text>[GlcNAc-(1-&gt;4)-Mur2Ac(oyl-L-Ala-gamma-D-Glu-L-Lys-D-Ala-D-Ala)](n)-di-trans,octa-cis-undecaprenyl diphosphate + beta-D-GlcNAc-(1-&gt;4)-Mur2Ac(oyl-L-Ala-gamma-D-Glu-L-Lys-D-Ala-D-Ala)-di-trans,octa-cis-undecaprenyl diphosphate = [GlcNAc-(1-&gt;4)-Mur2Ac(oyl-L-Ala-gamma-D-Glu-L-Lys-D-Ala-D-Ala)](n+1)-di-trans,octa-cis-undecaprenyl diphosphate + di-trans,octa-cis-undecaprenyl diphosphate + H(+)</text>
        <dbReference type="Rhea" id="RHEA:23708"/>
        <dbReference type="Rhea" id="RHEA-COMP:9602"/>
        <dbReference type="Rhea" id="RHEA-COMP:9603"/>
        <dbReference type="ChEBI" id="CHEBI:15378"/>
        <dbReference type="ChEBI" id="CHEBI:58405"/>
        <dbReference type="ChEBI" id="CHEBI:60033"/>
        <dbReference type="ChEBI" id="CHEBI:78435"/>
        <dbReference type="EC" id="2.4.99.28"/>
    </reaction>
</comment>
<evidence type="ECO:0000256" key="3">
    <source>
        <dbReference type="ARBA" id="ARBA00022475"/>
    </source>
</evidence>
<dbReference type="InterPro" id="IPR012338">
    <property type="entry name" value="Beta-lactam/transpept-like"/>
</dbReference>
<dbReference type="GO" id="GO:0008360">
    <property type="term" value="P:regulation of cell shape"/>
    <property type="evidence" value="ECO:0007669"/>
    <property type="project" value="UniProtKB-KW"/>
</dbReference>
<dbReference type="InterPro" id="IPR050396">
    <property type="entry name" value="Glycosyltr_51/Transpeptidase"/>
</dbReference>
<dbReference type="SUPFAM" id="SSF56601">
    <property type="entry name" value="beta-lactamase/transpeptidase-like"/>
    <property type="match status" value="1"/>
</dbReference>
<protein>
    <submittedName>
        <fullName evidence="21">Penicillin-binding protein</fullName>
    </submittedName>
</protein>
<dbReference type="Gene3D" id="3.40.710.10">
    <property type="entry name" value="DD-peptidase/beta-lactamase superfamily"/>
    <property type="match status" value="1"/>
</dbReference>
<dbReference type="PANTHER" id="PTHR32282:SF32">
    <property type="entry name" value="PENICILLIN-BINDING PROTEIN 2A"/>
    <property type="match status" value="1"/>
</dbReference>
<evidence type="ECO:0000256" key="7">
    <source>
        <dbReference type="ARBA" id="ARBA00022679"/>
    </source>
</evidence>
<keyword evidence="11" id="KW-0573">Peptidoglycan synthesis</keyword>
<dbReference type="InterPro" id="IPR001264">
    <property type="entry name" value="Glyco_trans_51"/>
</dbReference>
<evidence type="ECO:0000256" key="8">
    <source>
        <dbReference type="ARBA" id="ARBA00022692"/>
    </source>
</evidence>
<keyword evidence="6" id="KW-0328">Glycosyltransferase</keyword>
<evidence type="ECO:0000256" key="4">
    <source>
        <dbReference type="ARBA" id="ARBA00022645"/>
    </source>
</evidence>
<keyword evidence="5" id="KW-0645">Protease</keyword>
<keyword evidence="14" id="KW-0511">Multifunctional enzyme</keyword>
<sequence length="713" mass="79394">MSILFFIVSLFTVGLAVYFVIILFGNYAIDEKDLVLNESTKIVDRDGNEITRLFVENREIVDLEDIPNHVKDAFISIEDHRFYEHTGIDIRAIARALYRDVITQSKAEGASTITQQLAKNAFLTNEKSWLRKTKEVLIAVNLEQRYSKDDILEMYLNRIYFGHGAHGVQAASKLYFDKDVKDISIEEGALLASLIKAPSHYSPFLDPERSKERRDLVLRTMELRGKLSAEETVRLQGKTIPTDQTKITENQAYLSYIDMVLQEAEEDHQISEAEILKGGYTIVVEMDKVAQEVLYEQFQKDETFPGSNVQGSMVLLDNDTGAVIAVQGGRDYVRKGFNRADQALRAPGSVFKPIAVYAPAMEEGLFNPYSLLKDEQINFDGYEPQNISGQYTGEITLYDAIKDSVNLPAVWALDQLGIGISKSYLEKQHLLLDDDGLGMALGGLDQGVSPLTIASLYRTLANNGVYSEPYLIDKIYDRNDEMVAEVVIEEAEVYSPKTAWDMTRMLEAVIQEGTGTSGQFNGALAGKTGTTSLESVEGASRDIWFAGYTPDVSGAIWMGLDTDDEENYMTASSDVTTIAFKTVLQEMYPDSSETNLAFEVPDGVEDLEGPIQFVDIDDLSANLKIGFTGGRVELSWSSSQDDRLHYRIYEVVGNDRKLIDEVVGESDYTVKGAGVFSSSSYVVVPFNPQIDREGEASNQADAEFQLFSRDSAS</sequence>
<evidence type="ECO:0000256" key="12">
    <source>
        <dbReference type="ARBA" id="ARBA00022989"/>
    </source>
</evidence>
<keyword evidence="12 18" id="KW-1133">Transmembrane helix</keyword>
<keyword evidence="10" id="KW-0133">Cell shape</keyword>
<gene>
    <name evidence="21" type="ORF">CR203_00350</name>
</gene>
<evidence type="ECO:0000256" key="17">
    <source>
        <dbReference type="ARBA" id="ARBA00049902"/>
    </source>
</evidence>
<evidence type="ECO:0000256" key="1">
    <source>
        <dbReference type="ARBA" id="ARBA00007090"/>
    </source>
</evidence>
<evidence type="ECO:0000256" key="13">
    <source>
        <dbReference type="ARBA" id="ARBA00023136"/>
    </source>
</evidence>
<dbReference type="GO" id="GO:0008658">
    <property type="term" value="F:penicillin binding"/>
    <property type="evidence" value="ECO:0007669"/>
    <property type="project" value="InterPro"/>
</dbReference>
<dbReference type="GO" id="GO:0006508">
    <property type="term" value="P:proteolysis"/>
    <property type="evidence" value="ECO:0007669"/>
    <property type="project" value="UniProtKB-KW"/>
</dbReference>
<dbReference type="NCBIfam" id="TIGR02074">
    <property type="entry name" value="PBP_1a_fam"/>
    <property type="match status" value="1"/>
</dbReference>
<evidence type="ECO:0000256" key="6">
    <source>
        <dbReference type="ARBA" id="ARBA00022676"/>
    </source>
</evidence>
<dbReference type="Proteomes" id="UP000281498">
    <property type="component" value="Unassembled WGS sequence"/>
</dbReference>